<evidence type="ECO:0000256" key="1">
    <source>
        <dbReference type="ARBA" id="ARBA00004651"/>
    </source>
</evidence>
<organism evidence="8 9">
    <name type="scientific">Agrobacterium tumefaciens</name>
    <dbReference type="NCBI Taxonomy" id="358"/>
    <lineage>
        <taxon>Bacteria</taxon>
        <taxon>Pseudomonadati</taxon>
        <taxon>Pseudomonadota</taxon>
        <taxon>Alphaproteobacteria</taxon>
        <taxon>Hyphomicrobiales</taxon>
        <taxon>Rhizobiaceae</taxon>
        <taxon>Rhizobium/Agrobacterium group</taxon>
        <taxon>Agrobacterium</taxon>
        <taxon>Agrobacterium tumefaciens complex</taxon>
    </lineage>
</organism>
<dbReference type="InterPro" id="IPR032808">
    <property type="entry name" value="DoxX"/>
</dbReference>
<evidence type="ECO:0000313" key="9">
    <source>
        <dbReference type="Proteomes" id="UP000237717"/>
    </source>
</evidence>
<dbReference type="Pfam" id="PF07681">
    <property type="entry name" value="DoxX"/>
    <property type="match status" value="1"/>
</dbReference>
<accession>A0A2L2LKZ5</accession>
<protein>
    <submittedName>
        <fullName evidence="8">Membrane protein</fullName>
    </submittedName>
</protein>
<reference evidence="8 9" key="1">
    <citation type="submission" date="2018-02" db="EMBL/GenBank/DDBJ databases">
        <title>Complete genome sequence of Agrobacterium tumefaciens 1D1609.</title>
        <authorList>
            <person name="Cho S.-T."/>
            <person name="Haryono M."/>
            <person name="Chang H.-H."/>
            <person name="Santos M.N."/>
            <person name="Lai E.-M."/>
            <person name="Kuo C.-H."/>
        </authorList>
    </citation>
    <scope>NUCLEOTIDE SEQUENCE [LARGE SCALE GENOMIC DNA]</scope>
    <source>
        <strain evidence="8 9">1D1609</strain>
    </source>
</reference>
<evidence type="ECO:0000256" key="6">
    <source>
        <dbReference type="ARBA" id="ARBA00023136"/>
    </source>
</evidence>
<dbReference type="Proteomes" id="UP000237717">
    <property type="component" value="Chromosome II"/>
</dbReference>
<sequence length="150" mass="16147">MIDTRLAPYGILLLRVLTGTALLAHSLYLKVFVLTMPVTVEFFRSLGLPGPIAWLILVLEIVAGVALILGVKPRLAALGATIVLLGATWAHSGNGWEFSSTGGGWEYPFFWSVALISISLLGDGAHFLVPSFQVLGDRKTRLGSRVSDKE</sequence>
<feature type="transmembrane region" description="Helical" evidence="7">
    <location>
        <begin position="76"/>
        <end position="96"/>
    </location>
</feature>
<evidence type="ECO:0000256" key="4">
    <source>
        <dbReference type="ARBA" id="ARBA00022692"/>
    </source>
</evidence>
<dbReference type="RefSeq" id="WP_104680105.1">
    <property type="nucleotide sequence ID" value="NZ_CP026925.1"/>
</dbReference>
<feature type="transmembrane region" description="Helical" evidence="7">
    <location>
        <begin position="12"/>
        <end position="32"/>
    </location>
</feature>
<evidence type="ECO:0000256" key="3">
    <source>
        <dbReference type="ARBA" id="ARBA00022475"/>
    </source>
</evidence>
<keyword evidence="6 7" id="KW-0472">Membrane</keyword>
<dbReference type="PANTHER" id="PTHR33452">
    <property type="entry name" value="OXIDOREDUCTASE CATD-RELATED"/>
    <property type="match status" value="1"/>
</dbReference>
<gene>
    <name evidence="8" type="ORF">At1D1609_49400</name>
</gene>
<feature type="transmembrane region" description="Helical" evidence="7">
    <location>
        <begin position="108"/>
        <end position="129"/>
    </location>
</feature>
<proteinExistence type="inferred from homology"/>
<comment type="similarity">
    <text evidence="2">Belongs to the DoxX family.</text>
</comment>
<evidence type="ECO:0000256" key="5">
    <source>
        <dbReference type="ARBA" id="ARBA00022989"/>
    </source>
</evidence>
<keyword evidence="3" id="KW-1003">Cell membrane</keyword>
<dbReference type="GO" id="GO:0005886">
    <property type="term" value="C:plasma membrane"/>
    <property type="evidence" value="ECO:0007669"/>
    <property type="project" value="UniProtKB-SubCell"/>
</dbReference>
<feature type="transmembrane region" description="Helical" evidence="7">
    <location>
        <begin position="52"/>
        <end position="69"/>
    </location>
</feature>
<keyword evidence="5 7" id="KW-1133">Transmembrane helix</keyword>
<dbReference type="EMBL" id="CP026925">
    <property type="protein sequence ID" value="AVH44979.1"/>
    <property type="molecule type" value="Genomic_DNA"/>
</dbReference>
<dbReference type="AlphaFoldDB" id="A0A2L2LKZ5"/>
<dbReference type="InterPro" id="IPR051907">
    <property type="entry name" value="DoxX-like_oxidoreductase"/>
</dbReference>
<evidence type="ECO:0000256" key="7">
    <source>
        <dbReference type="SAM" id="Phobius"/>
    </source>
</evidence>
<evidence type="ECO:0000313" key="8">
    <source>
        <dbReference type="EMBL" id="AVH44979.1"/>
    </source>
</evidence>
<name>A0A2L2LKZ5_AGRTU</name>
<comment type="subcellular location">
    <subcellularLocation>
        <location evidence="1">Cell membrane</location>
        <topology evidence="1">Multi-pass membrane protein</topology>
    </subcellularLocation>
</comment>
<evidence type="ECO:0000256" key="2">
    <source>
        <dbReference type="ARBA" id="ARBA00006679"/>
    </source>
</evidence>
<keyword evidence="4 7" id="KW-0812">Transmembrane</keyword>
<dbReference type="PANTHER" id="PTHR33452:SF1">
    <property type="entry name" value="INNER MEMBRANE PROTEIN YPHA-RELATED"/>
    <property type="match status" value="1"/>
</dbReference>